<accession>A0AAV2Z1N8</accession>
<dbReference type="Proteomes" id="UP001146120">
    <property type="component" value="Unassembled WGS sequence"/>
</dbReference>
<comment type="caution">
    <text evidence="5">The sequence shown here is derived from an EMBL/GenBank/DDBJ whole genome shotgun (WGS) entry which is preliminary data.</text>
</comment>
<organism evidence="5 6">
    <name type="scientific">Lagenidium giganteum</name>
    <dbReference type="NCBI Taxonomy" id="4803"/>
    <lineage>
        <taxon>Eukaryota</taxon>
        <taxon>Sar</taxon>
        <taxon>Stramenopiles</taxon>
        <taxon>Oomycota</taxon>
        <taxon>Peronosporomycetes</taxon>
        <taxon>Pythiales</taxon>
        <taxon>Pythiaceae</taxon>
    </lineage>
</organism>
<evidence type="ECO:0000313" key="5">
    <source>
        <dbReference type="EMBL" id="DAZ99624.1"/>
    </source>
</evidence>
<proteinExistence type="predicted"/>
<keyword evidence="2" id="KW-0479">Metal-binding</keyword>
<keyword evidence="6" id="KW-1185">Reference proteome</keyword>
<dbReference type="AlphaFoldDB" id="A0AAV2Z1N8"/>
<dbReference type="GO" id="GO:0046872">
    <property type="term" value="F:metal ion binding"/>
    <property type="evidence" value="ECO:0007669"/>
    <property type="project" value="UniProtKB-KW"/>
</dbReference>
<evidence type="ECO:0000256" key="2">
    <source>
        <dbReference type="ARBA" id="ARBA00022723"/>
    </source>
</evidence>
<dbReference type="Pfam" id="PF13359">
    <property type="entry name" value="DDE_Tnp_4"/>
    <property type="match status" value="1"/>
</dbReference>
<name>A0AAV2Z1N8_9STRA</name>
<protein>
    <recommendedName>
        <fullName evidence="3">DDE Tnp4 domain-containing protein</fullName>
    </recommendedName>
</protein>
<dbReference type="EMBL" id="DAKRPA010000172">
    <property type="protein sequence ID" value="DAZ96280.1"/>
    <property type="molecule type" value="Genomic_DNA"/>
</dbReference>
<reference evidence="5" key="1">
    <citation type="submission" date="2022-11" db="EMBL/GenBank/DDBJ databases">
        <authorList>
            <person name="Morgan W.R."/>
            <person name="Tartar A."/>
        </authorList>
    </citation>
    <scope>NUCLEOTIDE SEQUENCE</scope>
    <source>
        <strain evidence="5">ARSEF 373</strain>
    </source>
</reference>
<feature type="domain" description="DDE Tnp4" evidence="3">
    <location>
        <begin position="12"/>
        <end position="103"/>
    </location>
</feature>
<comment type="cofactor">
    <cofactor evidence="1">
        <name>a divalent metal cation</name>
        <dbReference type="ChEBI" id="CHEBI:60240"/>
    </cofactor>
</comment>
<dbReference type="InterPro" id="IPR027806">
    <property type="entry name" value="HARBI1_dom"/>
</dbReference>
<reference evidence="5" key="2">
    <citation type="journal article" date="2023" name="Microbiol Resour">
        <title>Decontamination and Annotation of the Draft Genome Sequence of the Oomycete Lagenidium giganteum ARSEF 373.</title>
        <authorList>
            <person name="Morgan W.R."/>
            <person name="Tartar A."/>
        </authorList>
    </citation>
    <scope>NUCLEOTIDE SEQUENCE</scope>
    <source>
        <strain evidence="5">ARSEF 373</strain>
    </source>
</reference>
<evidence type="ECO:0000313" key="4">
    <source>
        <dbReference type="EMBL" id="DAZ96280.1"/>
    </source>
</evidence>
<evidence type="ECO:0000313" key="6">
    <source>
        <dbReference type="Proteomes" id="UP001146120"/>
    </source>
</evidence>
<sequence>MRFAFPNAVAAVDGTLVEVERPSEHEGWYCRKAFPAVNIQACVDGNMDFVSCSIRPGAANDQFNWNSSGLRRVVLRNIPKEYHILGDAGYQKWAHLLIPFSEREAATDDYSTFGTRSRE</sequence>
<evidence type="ECO:0000259" key="3">
    <source>
        <dbReference type="Pfam" id="PF13359"/>
    </source>
</evidence>
<evidence type="ECO:0000256" key="1">
    <source>
        <dbReference type="ARBA" id="ARBA00001968"/>
    </source>
</evidence>
<dbReference type="EMBL" id="DAKRPA010000080">
    <property type="protein sequence ID" value="DAZ99624.1"/>
    <property type="molecule type" value="Genomic_DNA"/>
</dbReference>
<gene>
    <name evidence="5" type="ORF">N0F65_001452</name>
    <name evidence="4" type="ORF">N0F65_008313</name>
</gene>